<organism evidence="1 2">
    <name type="scientific">Clostridium felsineum</name>
    <dbReference type="NCBI Taxonomy" id="36839"/>
    <lineage>
        <taxon>Bacteria</taxon>
        <taxon>Bacillati</taxon>
        <taxon>Bacillota</taxon>
        <taxon>Clostridia</taxon>
        <taxon>Eubacteriales</taxon>
        <taxon>Clostridiaceae</taxon>
        <taxon>Clostridium</taxon>
    </lineage>
</organism>
<keyword evidence="2" id="KW-1185">Reference proteome</keyword>
<proteinExistence type="predicted"/>
<dbReference type="AlphaFoldDB" id="A0A1S8L3Z9"/>
<name>A0A1S8L3Z9_9CLOT</name>
<dbReference type="RefSeq" id="WP_077833882.1">
    <property type="nucleotide sequence ID" value="NZ_CP096983.1"/>
</dbReference>
<dbReference type="PANTHER" id="PTHR38454:SF1">
    <property type="entry name" value="INTEGRAL MEMBRANE PROTEIN"/>
    <property type="match status" value="1"/>
</dbReference>
<evidence type="ECO:0000313" key="1">
    <source>
        <dbReference type="EMBL" id="URZ12233.1"/>
    </source>
</evidence>
<dbReference type="InterPro" id="IPR018580">
    <property type="entry name" value="Uncharacterised_YfhO"/>
</dbReference>
<gene>
    <name evidence="1" type="ORF">CROST_029500</name>
</gene>
<protein>
    <submittedName>
        <fullName evidence="1">Uncharacterized protein</fullName>
    </submittedName>
</protein>
<dbReference type="Pfam" id="PF09586">
    <property type="entry name" value="YfhO"/>
    <property type="match status" value="1"/>
</dbReference>
<dbReference type="KEGG" id="crw:CROST_029500"/>
<sequence length="864" mass="99199">MTTNKKWLKYNLMAFISISILMLISNYQILRFHIVMIADAVNGSLPIITFISDSIRHFSLPLWNPMLYYGYPEYSQLGCPNMWYPIVFLLSIFVKNSMQIVNLSYVIHRILAGYFMYSFVKYLIVEKNLKKSKDGAAFIISLICGIFYAYSGFFISNAQHDIILISATWLPFILKYLIKFITKSTFKNFFICIFSLSMALLAGYPGLFIIFFLLIFLIIVFEVTSKYDFNDSIKSKLIIPILKESILKYIYLGIGTVILSSVCVIPFVTNMSGITRGTLDNSTIYVNQLTPVGFLSMLVPNSNKYMPIIDPSMVSCYTGILIIFLIPIMLKLCSKRVTLYLSLSLLSIIMCFGNTTILYGISLKLIPPLSLQRFPTLWRISFSVFLIASAGICMSNIAQSTERYKKIFSSYLKYIILGLFFAVVSYTFFFEGTFIKTKIGYDILNGLIITLILAILYSKLLSNFEKISSRIIVLCLVIFEVLSFNYSQLYYTIASNKLSDVTYISDGVKNRYDLPSYTSNTYLDNRYEAERSPYYSNREIIFNKKLDEEGYSPYIMKDSYNVNSYYYRYKLLQNPIFFLTNNTVSKEYSNTVMKDADLDNNVIFTDTTSGNTKNYSNTSASVKKVIHVYNENEIQRKNDKQTNISINFANTKRDKSKLYALYFENNISNSKIDFKYSLNDLTSSEASNSGTSENLLSNTVIGFSNQIGGYVNCTNTKHYVILPQNFDIKYIKLTLENKNTALSNAKLVELNRETQNSNVKVDSFGNNDIKLTVNSNNNQYLVALQAYHKNWKAYDNGKEIPIYKTNMNFRSVKISKGVHNIEFKFQPTDFYLGFILTCLGYIISIVLIVLEYTGKLKFNHEEIK</sequence>
<dbReference type="STRING" id="84029.CROST_26170"/>
<evidence type="ECO:0000313" key="2">
    <source>
        <dbReference type="Proteomes" id="UP000190951"/>
    </source>
</evidence>
<dbReference type="Proteomes" id="UP000190951">
    <property type="component" value="Chromosome"/>
</dbReference>
<accession>A0A1S8L3Z9</accession>
<reference evidence="1 2" key="1">
    <citation type="submission" date="2022-04" db="EMBL/GenBank/DDBJ databases">
        <title>Genome sequence of C. roseum typestrain.</title>
        <authorList>
            <person name="Poehlein A."/>
            <person name="Schoch T."/>
            <person name="Duerre P."/>
            <person name="Daniel R."/>
        </authorList>
    </citation>
    <scope>NUCLEOTIDE SEQUENCE [LARGE SCALE GENOMIC DNA]</scope>
    <source>
        <strain evidence="1 2">DSM 7320</strain>
    </source>
</reference>
<dbReference type="PANTHER" id="PTHR38454">
    <property type="entry name" value="INTEGRAL MEMBRANE PROTEIN-RELATED"/>
    <property type="match status" value="1"/>
</dbReference>
<dbReference type="EMBL" id="CP096983">
    <property type="protein sequence ID" value="URZ12233.1"/>
    <property type="molecule type" value="Genomic_DNA"/>
</dbReference>